<feature type="chain" id="PRO_5004241850" evidence="1">
    <location>
        <begin position="19"/>
        <end position="178"/>
    </location>
</feature>
<evidence type="ECO:0000313" key="2">
    <source>
        <dbReference type="EMBL" id="AAY66555.1"/>
    </source>
</evidence>
<accession>Q4PN55</accession>
<reference evidence="2" key="2">
    <citation type="journal article" date="2006" name="Insect Biochem. Mol. Biol.">
        <title>An annotated catalog of salivary gland transcripts from Ixodes scapularis ticks.</title>
        <authorList>
            <person name="Ribeiro J.M."/>
            <person name="Alarcon-Chaidez F."/>
            <person name="Francischetti I.M."/>
            <person name="Mans B.J."/>
            <person name="Mather T.N."/>
            <person name="Valenzuela J.G."/>
            <person name="Wikel S.K."/>
        </authorList>
    </citation>
    <scope>NUCLEOTIDE SEQUENCE</scope>
    <source>
        <strain evidence="2">IS-6-12-J-cluster-26</strain>
        <tissue evidence="2">Salivary glands</tissue>
    </source>
</reference>
<name>Q4PN55_IXOSC</name>
<dbReference type="OrthoDB" id="10461216at2759"/>
<sequence length="178" mass="20130">MGRALFYLFVGLFGDVMCNYNDPGACGQPDYPAPGYAPSCDRKCRDGDGVEQTENYACGTFCFVKYSDDDDDALYYLGHCNDGKCLPDNRDADGRPPHQWDAEYHKCLDKRSETPVKNCTYICQVEKESYRPIEYYYGIYRHTGCKYGDGKTGICRSGFCENPDLFPSIDEGSIKPKE</sequence>
<protein>
    <submittedName>
        <fullName evidence="2">Putative secreted salivary protein</fullName>
    </submittedName>
</protein>
<dbReference type="VEuPathDB" id="VectorBase:ISCP_004706"/>
<organism evidence="2">
    <name type="scientific">Ixodes scapularis</name>
    <name type="common">Black-legged tick</name>
    <name type="synonym">Deer tick</name>
    <dbReference type="NCBI Taxonomy" id="6945"/>
    <lineage>
        <taxon>Eukaryota</taxon>
        <taxon>Metazoa</taxon>
        <taxon>Ecdysozoa</taxon>
        <taxon>Arthropoda</taxon>
        <taxon>Chelicerata</taxon>
        <taxon>Arachnida</taxon>
        <taxon>Acari</taxon>
        <taxon>Parasitiformes</taxon>
        <taxon>Ixodida</taxon>
        <taxon>Ixodoidea</taxon>
        <taxon>Ixodidae</taxon>
        <taxon>Ixodinae</taxon>
        <taxon>Ixodes</taxon>
    </lineage>
</organism>
<dbReference type="AlphaFoldDB" id="Q4PN55"/>
<feature type="signal peptide" evidence="1">
    <location>
        <begin position="1"/>
        <end position="18"/>
    </location>
</feature>
<dbReference type="VEuPathDB" id="VectorBase:ISCI015042"/>
<keyword evidence="1" id="KW-0732">Signal</keyword>
<dbReference type="VEuPathDB" id="VectorBase:ISCW003451"/>
<reference evidence="2" key="1">
    <citation type="submission" date="2005-05" db="EMBL/GenBank/DDBJ databases">
        <authorList>
            <person name="Tseng H.-P."/>
            <person name="Hseu T.-H."/>
            <person name="Buhler D.R."/>
            <person name="Wang W.-D."/>
            <person name="Tsai H.-L."/>
            <person name="Hu C.-H."/>
        </authorList>
    </citation>
    <scope>NUCLEOTIDE SEQUENCE</scope>
    <source>
        <strain evidence="2">IS-6-12-J-cluster-26</strain>
        <tissue evidence="2">Salivary glands</tissue>
    </source>
</reference>
<proteinExistence type="evidence at transcript level"/>
<dbReference type="EMBL" id="DQ065918">
    <property type="protein sequence ID" value="AAY66555.1"/>
    <property type="molecule type" value="mRNA"/>
</dbReference>
<evidence type="ECO:0000256" key="1">
    <source>
        <dbReference type="SAM" id="SignalP"/>
    </source>
</evidence>